<dbReference type="RefSeq" id="WP_007703275.1">
    <property type="nucleotide sequence ID" value="NZ_AOIQ01000021.1"/>
</dbReference>
<feature type="transmembrane region" description="Helical" evidence="1">
    <location>
        <begin position="57"/>
        <end position="76"/>
    </location>
</feature>
<organism evidence="2 3">
    <name type="scientific">Halovivax asiaticus JCM 14624</name>
    <dbReference type="NCBI Taxonomy" id="1227490"/>
    <lineage>
        <taxon>Archaea</taxon>
        <taxon>Methanobacteriati</taxon>
        <taxon>Methanobacteriota</taxon>
        <taxon>Stenosarchaea group</taxon>
        <taxon>Halobacteria</taxon>
        <taxon>Halobacteriales</taxon>
        <taxon>Natrialbaceae</taxon>
        <taxon>Halovivax</taxon>
    </lineage>
</organism>
<dbReference type="EMBL" id="AOIQ01000021">
    <property type="protein sequence ID" value="ELZ08222.1"/>
    <property type="molecule type" value="Genomic_DNA"/>
</dbReference>
<protein>
    <submittedName>
        <fullName evidence="2">Uncharacterized protein</fullName>
    </submittedName>
</protein>
<accession>M0BCL8</accession>
<reference evidence="2 3" key="1">
    <citation type="journal article" date="2014" name="PLoS Genet.">
        <title>Phylogenetically driven sequencing of extremely halophilic archaea reveals strategies for static and dynamic osmo-response.</title>
        <authorList>
            <person name="Becker E.A."/>
            <person name="Seitzer P.M."/>
            <person name="Tritt A."/>
            <person name="Larsen D."/>
            <person name="Krusor M."/>
            <person name="Yao A.I."/>
            <person name="Wu D."/>
            <person name="Madern D."/>
            <person name="Eisen J.A."/>
            <person name="Darling A.E."/>
            <person name="Facciotti M.T."/>
        </authorList>
    </citation>
    <scope>NUCLEOTIDE SEQUENCE [LARGE SCALE GENOMIC DNA]</scope>
    <source>
        <strain evidence="2 3">JCM 14624</strain>
    </source>
</reference>
<gene>
    <name evidence="2" type="ORF">C479_12813</name>
</gene>
<comment type="caution">
    <text evidence="2">The sequence shown here is derived from an EMBL/GenBank/DDBJ whole genome shotgun (WGS) entry which is preliminary data.</text>
</comment>
<keyword evidence="1" id="KW-0812">Transmembrane</keyword>
<evidence type="ECO:0000256" key="1">
    <source>
        <dbReference type="SAM" id="Phobius"/>
    </source>
</evidence>
<dbReference type="Pfam" id="PF26047">
    <property type="entry name" value="DUF8015"/>
    <property type="match status" value="1"/>
</dbReference>
<dbReference type="InterPro" id="IPR058328">
    <property type="entry name" value="DUF8015"/>
</dbReference>
<evidence type="ECO:0000313" key="2">
    <source>
        <dbReference type="EMBL" id="ELZ08222.1"/>
    </source>
</evidence>
<name>M0BCL8_9EURY</name>
<proteinExistence type="predicted"/>
<dbReference type="AlphaFoldDB" id="M0BCL8"/>
<keyword evidence="3" id="KW-1185">Reference proteome</keyword>
<dbReference type="STRING" id="1227490.C479_12813"/>
<dbReference type="Proteomes" id="UP000011560">
    <property type="component" value="Unassembled WGS sequence"/>
</dbReference>
<feature type="transmembrane region" description="Helical" evidence="1">
    <location>
        <begin position="30"/>
        <end position="51"/>
    </location>
</feature>
<evidence type="ECO:0000313" key="3">
    <source>
        <dbReference type="Proteomes" id="UP000011560"/>
    </source>
</evidence>
<keyword evidence="1" id="KW-0472">Membrane</keyword>
<sequence length="85" mass="8977">MEVRIDMQRIIRALPGFARLRRLVSTVTRWDLLLAIIPMAFAGAATAMRALGLPLEAGLALAGVVGALALVDGLFLRPPNGLQGA</sequence>
<keyword evidence="1" id="KW-1133">Transmembrane helix</keyword>